<dbReference type="InterPro" id="IPR036097">
    <property type="entry name" value="HisK_dim/P_sf"/>
</dbReference>
<dbReference type="Proteomes" id="UP000000493">
    <property type="component" value="Chromosome"/>
</dbReference>
<dbReference type="Gene3D" id="3.30.565.10">
    <property type="entry name" value="Histidine kinase-like ATPase, C-terminal domain"/>
    <property type="match status" value="1"/>
</dbReference>
<dbReference type="Gene3D" id="1.10.287.130">
    <property type="match status" value="1"/>
</dbReference>
<sequence>MRMKSIASTLILCFVLLAIPVFAQQTPADSLKRRLSQAMPDTARVLLLDQLSYHLMYSKPWVAMQHAREGLELAQKINFPKGKVRNMNRLGSILRITSNYGKALEMLFNALKLAESIHDEEGKAKTLNNIGILYLEQKDSKKAIEYFLMTKAIAEKINDRNLVQIALVNIGTGYALQNNPDSAQLYVKQAYQSVKDRKGSTGNTLLISLGNIHYRMGEYPESLKYYRLSLPYLKAVDNNRLLSQTYFEMAQVFQGMKRLDSCLYYAERALTLAQSANNIKYVFEAGHLLASLYETRDKSKAFDYFKLAAAAKDSMFNQEKVKQVQNLSFREQLLQQELIATQKEFAGRRKLYVLFGVLAAILIFTGMLYRNNRLKNKANELLRKQKEAIQSQKVQLQTSLQTLKETQNQLIQKEKLAGLGELTAGIAHEIQNPLNFVNNFSDISAELVQELKEIKEDKKLKAKDGQAPEDELEVELLNDIEQNLQKIHFHGQRASGIVKNMLEHSRAGTGERAVTDLNKLAEEYLRLSYHGMRAKDKGFTAGYAFMADETLPSVQVVPQDIGRVLLNLFNNAFYAVGSKAAQTGGKNEDIMAVLSAYQPMVTVSTKALNDWVEIRVQDNGTGIPAGVKEKIFQPFFTTKPTGEGTGLGLSLSYDIITKGHGGTIEVEAEDGEGTAFVIKLPIRSLAAGELMKEEES</sequence>
<dbReference type="InterPro" id="IPR003594">
    <property type="entry name" value="HATPase_dom"/>
</dbReference>
<dbReference type="CDD" id="cd00082">
    <property type="entry name" value="HisKA"/>
    <property type="match status" value="1"/>
</dbReference>
<keyword evidence="5" id="KW-0472">Membrane</keyword>
<dbReference type="InterPro" id="IPR011990">
    <property type="entry name" value="TPR-like_helical_dom_sf"/>
</dbReference>
<dbReference type="GO" id="GO:0000155">
    <property type="term" value="F:phosphorelay sensor kinase activity"/>
    <property type="evidence" value="ECO:0007669"/>
    <property type="project" value="InterPro"/>
</dbReference>
<evidence type="ECO:0000256" key="6">
    <source>
        <dbReference type="SAM" id="SignalP"/>
    </source>
</evidence>
<keyword evidence="8" id="KW-0808">Transferase</keyword>
<dbReference type="SUPFAM" id="SSF47384">
    <property type="entry name" value="Homodimeric domain of signal transducing histidine kinase"/>
    <property type="match status" value="1"/>
</dbReference>
<keyword evidence="6" id="KW-0732">Signal</keyword>
<protein>
    <recommendedName>
        <fullName evidence="2">histidine kinase</fullName>
        <ecNumber evidence="2">2.7.13.3</ecNumber>
    </recommendedName>
</protein>
<feature type="domain" description="Histidine kinase" evidence="7">
    <location>
        <begin position="425"/>
        <end position="684"/>
    </location>
</feature>
<accession>A0A7U3ZGM5</accession>
<keyword evidence="5" id="KW-0812">Transmembrane</keyword>
<dbReference type="EC" id="2.7.13.3" evidence="2"/>
<dbReference type="InterPro" id="IPR036890">
    <property type="entry name" value="HATPase_C_sf"/>
</dbReference>
<reference evidence="9" key="1">
    <citation type="submission" date="2011-06" db="EMBL/GenBank/DDBJ databases">
        <title>The complete genome of chromosome of Runella slithyformis DSM 19594.</title>
        <authorList>
            <consortium name="US DOE Joint Genome Institute (JGI-PGF)"/>
            <person name="Lucas S."/>
            <person name="Han J."/>
            <person name="Lapidus A."/>
            <person name="Bruce D."/>
            <person name="Goodwin L."/>
            <person name="Pitluck S."/>
            <person name="Peters L."/>
            <person name="Kyrpides N."/>
            <person name="Mavromatis K."/>
            <person name="Ivanova N."/>
            <person name="Ovchinnikova G."/>
            <person name="Zhang X."/>
            <person name="Misra M."/>
            <person name="Detter J.C."/>
            <person name="Tapia R."/>
            <person name="Han C."/>
            <person name="Land M."/>
            <person name="Hauser L."/>
            <person name="Markowitz V."/>
            <person name="Cheng J.-F."/>
            <person name="Hugenholtz P."/>
            <person name="Woyke T."/>
            <person name="Wu D."/>
            <person name="Tindall B."/>
            <person name="Faehrich R."/>
            <person name="Brambilla E."/>
            <person name="Klenk H.-P."/>
            <person name="Eisen J.A."/>
        </authorList>
    </citation>
    <scope>NUCLEOTIDE SEQUENCE [LARGE SCALE GENOMIC DNA]</scope>
    <source>
        <strain evidence="9">ATCC 29530 / DSM 19594 / LMG 11500 / NCIMB 11436 / LSU 4</strain>
    </source>
</reference>
<comment type="catalytic activity">
    <reaction evidence="1">
        <text>ATP + protein L-histidine = ADP + protein N-phospho-L-histidine.</text>
        <dbReference type="EC" id="2.7.13.3"/>
    </reaction>
</comment>
<evidence type="ECO:0000256" key="3">
    <source>
        <dbReference type="ARBA" id="ARBA00022553"/>
    </source>
</evidence>
<dbReference type="SMART" id="SM00028">
    <property type="entry name" value="TPR"/>
    <property type="match status" value="4"/>
</dbReference>
<name>A0A7U3ZGM5_RUNSL</name>
<dbReference type="InterPro" id="IPR019734">
    <property type="entry name" value="TPR_rpt"/>
</dbReference>
<dbReference type="PRINTS" id="PR00344">
    <property type="entry name" value="BCTRLSENSOR"/>
</dbReference>
<dbReference type="Pfam" id="PF13424">
    <property type="entry name" value="TPR_12"/>
    <property type="match status" value="2"/>
</dbReference>
<reference evidence="8 9" key="2">
    <citation type="journal article" date="2012" name="Stand. Genomic Sci.">
        <title>Complete genome sequence of the aquatic bacterium Runella slithyformis type strain (LSU 4(T)).</title>
        <authorList>
            <person name="Copeland A."/>
            <person name="Zhang X."/>
            <person name="Misra M."/>
            <person name="Lapidus A."/>
            <person name="Nolan M."/>
            <person name="Lucas S."/>
            <person name="Deshpande S."/>
            <person name="Cheng J.F."/>
            <person name="Tapia R."/>
            <person name="Goodwin L.A."/>
            <person name="Pitluck S."/>
            <person name="Liolios K."/>
            <person name="Pagani I."/>
            <person name="Ivanova N."/>
            <person name="Mikhailova N."/>
            <person name="Pati A."/>
            <person name="Chen A."/>
            <person name="Palaniappan K."/>
            <person name="Land M."/>
            <person name="Hauser L."/>
            <person name="Pan C."/>
            <person name="Jeffries C.D."/>
            <person name="Detter J.C."/>
            <person name="Brambilla E.M."/>
            <person name="Rohde M."/>
            <person name="Djao O.D."/>
            <person name="Goker M."/>
            <person name="Sikorski J."/>
            <person name="Tindall B.J."/>
            <person name="Woyke T."/>
            <person name="Bristow J."/>
            <person name="Eisen J.A."/>
            <person name="Markowitz V."/>
            <person name="Hugenholtz P."/>
            <person name="Kyrpides N.C."/>
            <person name="Klenk H.P."/>
            <person name="Mavromatis K."/>
        </authorList>
    </citation>
    <scope>NUCLEOTIDE SEQUENCE [LARGE SCALE GENOMIC DNA]</scope>
    <source>
        <strain evidence="9">ATCC 29530 / DSM 19594 / LMG 11500 / NCIMB 11436 / LSU 4</strain>
    </source>
</reference>
<evidence type="ECO:0000256" key="5">
    <source>
        <dbReference type="SAM" id="Phobius"/>
    </source>
</evidence>
<dbReference type="SMART" id="SM00388">
    <property type="entry name" value="HisKA"/>
    <property type="match status" value="1"/>
</dbReference>
<dbReference type="SUPFAM" id="SSF55874">
    <property type="entry name" value="ATPase domain of HSP90 chaperone/DNA topoisomerase II/histidine kinase"/>
    <property type="match status" value="1"/>
</dbReference>
<dbReference type="InterPro" id="IPR004358">
    <property type="entry name" value="Sig_transdc_His_kin-like_C"/>
</dbReference>
<dbReference type="KEGG" id="rsi:Runsl_0407"/>
<dbReference type="PROSITE" id="PS50109">
    <property type="entry name" value="HIS_KIN"/>
    <property type="match status" value="1"/>
</dbReference>
<organism evidence="8 9">
    <name type="scientific">Runella slithyformis (strain ATCC 29530 / DSM 19594 / LMG 11500 / NCIMB 11436 / LSU 4)</name>
    <dbReference type="NCBI Taxonomy" id="761193"/>
    <lineage>
        <taxon>Bacteria</taxon>
        <taxon>Pseudomonadati</taxon>
        <taxon>Bacteroidota</taxon>
        <taxon>Cytophagia</taxon>
        <taxon>Cytophagales</taxon>
        <taxon>Spirosomataceae</taxon>
        <taxon>Runella</taxon>
    </lineage>
</organism>
<feature type="transmembrane region" description="Helical" evidence="5">
    <location>
        <begin position="351"/>
        <end position="369"/>
    </location>
</feature>
<dbReference type="PANTHER" id="PTHR43065:SF42">
    <property type="entry name" value="TWO-COMPONENT SENSOR PPRA"/>
    <property type="match status" value="1"/>
</dbReference>
<evidence type="ECO:0000313" key="8">
    <source>
        <dbReference type="EMBL" id="AEI46857.1"/>
    </source>
</evidence>
<dbReference type="AlphaFoldDB" id="A0A7U3ZGM5"/>
<keyword evidence="8" id="KW-0418">Kinase</keyword>
<dbReference type="SMART" id="SM00387">
    <property type="entry name" value="HATPase_c"/>
    <property type="match status" value="1"/>
</dbReference>
<dbReference type="PANTHER" id="PTHR43065">
    <property type="entry name" value="SENSOR HISTIDINE KINASE"/>
    <property type="match status" value="1"/>
</dbReference>
<dbReference type="EMBL" id="CP002859">
    <property type="protein sequence ID" value="AEI46857.1"/>
    <property type="molecule type" value="Genomic_DNA"/>
</dbReference>
<keyword evidence="4" id="KW-0175">Coiled coil</keyword>
<dbReference type="InterPro" id="IPR003661">
    <property type="entry name" value="HisK_dim/P_dom"/>
</dbReference>
<evidence type="ECO:0000259" key="7">
    <source>
        <dbReference type="PROSITE" id="PS50109"/>
    </source>
</evidence>
<evidence type="ECO:0000256" key="1">
    <source>
        <dbReference type="ARBA" id="ARBA00000085"/>
    </source>
</evidence>
<feature type="signal peptide" evidence="6">
    <location>
        <begin position="1"/>
        <end position="23"/>
    </location>
</feature>
<evidence type="ECO:0000256" key="2">
    <source>
        <dbReference type="ARBA" id="ARBA00012438"/>
    </source>
</evidence>
<proteinExistence type="predicted"/>
<evidence type="ECO:0000256" key="4">
    <source>
        <dbReference type="SAM" id="Coils"/>
    </source>
</evidence>
<feature type="chain" id="PRO_5030825455" description="histidine kinase" evidence="6">
    <location>
        <begin position="24"/>
        <end position="696"/>
    </location>
</feature>
<keyword evidence="5" id="KW-1133">Transmembrane helix</keyword>
<feature type="coiled-coil region" evidence="4">
    <location>
        <begin position="371"/>
        <end position="413"/>
    </location>
</feature>
<keyword evidence="3" id="KW-0597">Phosphoprotein</keyword>
<dbReference type="Gene3D" id="1.25.40.10">
    <property type="entry name" value="Tetratricopeptide repeat domain"/>
    <property type="match status" value="2"/>
</dbReference>
<dbReference type="SUPFAM" id="SSF48452">
    <property type="entry name" value="TPR-like"/>
    <property type="match status" value="2"/>
</dbReference>
<dbReference type="Pfam" id="PF02518">
    <property type="entry name" value="HATPase_c"/>
    <property type="match status" value="1"/>
</dbReference>
<gene>
    <name evidence="8" type="ordered locus">Runsl_0407</name>
</gene>
<evidence type="ECO:0000313" key="9">
    <source>
        <dbReference type="Proteomes" id="UP000000493"/>
    </source>
</evidence>
<dbReference type="InterPro" id="IPR005467">
    <property type="entry name" value="His_kinase_dom"/>
</dbReference>
<keyword evidence="9" id="KW-1185">Reference proteome</keyword>